<organism evidence="2 4">
    <name type="scientific">Aspergillus transmontanensis</name>
    <dbReference type="NCBI Taxonomy" id="1034304"/>
    <lineage>
        <taxon>Eukaryota</taxon>
        <taxon>Fungi</taxon>
        <taxon>Dikarya</taxon>
        <taxon>Ascomycota</taxon>
        <taxon>Pezizomycotina</taxon>
        <taxon>Eurotiomycetes</taxon>
        <taxon>Eurotiomycetidae</taxon>
        <taxon>Eurotiales</taxon>
        <taxon>Aspergillaceae</taxon>
        <taxon>Aspergillus</taxon>
        <taxon>Aspergillus subgen. Circumdati</taxon>
    </lineage>
</organism>
<reference evidence="4" key="2">
    <citation type="submission" date="2019-04" db="EMBL/GenBank/DDBJ databases">
        <title>Friends and foes A comparative genomics studyof 23 Aspergillus species from section Flavi.</title>
        <authorList>
            <consortium name="DOE Joint Genome Institute"/>
            <person name="Kjaerbolling I."/>
            <person name="Vesth T."/>
            <person name="Frisvad J.C."/>
            <person name="Nybo J.L."/>
            <person name="Theobald S."/>
            <person name="Kildgaard S."/>
            <person name="Isbrandt T."/>
            <person name="Kuo A."/>
            <person name="Sato A."/>
            <person name="Lyhne E.K."/>
            <person name="Kogle M.E."/>
            <person name="Wiebenga A."/>
            <person name="Kun R.S."/>
            <person name="Lubbers R.J."/>
            <person name="Makela M.R."/>
            <person name="Barry K."/>
            <person name="Chovatia M."/>
            <person name="Clum A."/>
            <person name="Daum C."/>
            <person name="Haridas S."/>
            <person name="He G."/>
            <person name="LaButti K."/>
            <person name="Lipzen A."/>
            <person name="Mondo S."/>
            <person name="Riley R."/>
            <person name="Salamov A."/>
            <person name="Simmons B.A."/>
            <person name="Magnuson J.K."/>
            <person name="Henrissat B."/>
            <person name="Mortensen U.H."/>
            <person name="Larsen T.O."/>
            <person name="Devries R.P."/>
            <person name="Grigoriev I.V."/>
            <person name="Machida M."/>
            <person name="Baker S.E."/>
            <person name="Andersen M.R."/>
        </authorList>
    </citation>
    <scope>NUCLEOTIDE SEQUENCE [LARGE SCALE GENOMIC DNA]</scope>
    <source>
        <strain evidence="4">CBS 130015</strain>
    </source>
</reference>
<reference evidence="2" key="1">
    <citation type="submission" date="2019-04" db="EMBL/GenBank/DDBJ databases">
        <title>Friends and foes A comparative genomics study of 23 Aspergillus species from section Flavi.</title>
        <authorList>
            <consortium name="DOE Joint Genome Institute"/>
            <person name="Kjaerbolling I."/>
            <person name="Vesth T."/>
            <person name="Frisvad J.C."/>
            <person name="Nybo J.L."/>
            <person name="Theobald S."/>
            <person name="Kildgaard S."/>
            <person name="Isbrandt T."/>
            <person name="Kuo A."/>
            <person name="Sato A."/>
            <person name="Lyhne E.K."/>
            <person name="Kogle M.E."/>
            <person name="Wiebenga A."/>
            <person name="Kun R.S."/>
            <person name="Lubbers R.J."/>
            <person name="Makela M.R."/>
            <person name="Barry K."/>
            <person name="Chovatia M."/>
            <person name="Clum A."/>
            <person name="Daum C."/>
            <person name="Haridas S."/>
            <person name="He G."/>
            <person name="LaButti K."/>
            <person name="Lipzen A."/>
            <person name="Mondo S."/>
            <person name="Riley R."/>
            <person name="Salamov A."/>
            <person name="Simmons B.A."/>
            <person name="Magnuson J.K."/>
            <person name="Henrissat B."/>
            <person name="Mortensen U.H."/>
            <person name="Larsen T.O."/>
            <person name="Devries R.P."/>
            <person name="Grigoriev I.V."/>
            <person name="Machida M."/>
            <person name="Baker S.E."/>
            <person name="Andersen M.R."/>
        </authorList>
    </citation>
    <scope>NUCLEOTIDE SEQUENCE</scope>
    <source>
        <strain evidence="2">CBS 130015</strain>
    </source>
</reference>
<evidence type="ECO:0000313" key="2">
    <source>
        <dbReference type="EMBL" id="KAE8316085.1"/>
    </source>
</evidence>
<protein>
    <submittedName>
        <fullName evidence="2">Uncharacterized protein</fullName>
    </submittedName>
</protein>
<accession>A0A5N6W5H8</accession>
<evidence type="ECO:0000256" key="1">
    <source>
        <dbReference type="SAM" id="Phobius"/>
    </source>
</evidence>
<keyword evidence="1" id="KW-1133">Transmembrane helix</keyword>
<evidence type="ECO:0000313" key="3">
    <source>
        <dbReference type="EMBL" id="KAE8317442.1"/>
    </source>
</evidence>
<feature type="transmembrane region" description="Helical" evidence="1">
    <location>
        <begin position="7"/>
        <end position="25"/>
    </location>
</feature>
<keyword evidence="4" id="KW-1185">Reference proteome</keyword>
<gene>
    <name evidence="2" type="ORF">BDV41DRAFT_133966</name>
    <name evidence="3" type="ORF">BDV41DRAFT_40868</name>
</gene>
<evidence type="ECO:0000313" key="4">
    <source>
        <dbReference type="Proteomes" id="UP000325433"/>
    </source>
</evidence>
<keyword evidence="1" id="KW-0812">Transmembrane</keyword>
<keyword evidence="1" id="KW-0472">Membrane</keyword>
<sequence length="79" mass="9220">MFARRCFQNSTVCLGIFSPLSQLFVAGHYLLVWRTFSILIYILILNLVTLSNHEYHRSLDVVRNNPSFRSRTRQGSQCI</sequence>
<proteinExistence type="predicted"/>
<dbReference type="EMBL" id="ML738308">
    <property type="protein sequence ID" value="KAE8316085.1"/>
    <property type="molecule type" value="Genomic_DNA"/>
</dbReference>
<dbReference type="AlphaFoldDB" id="A0A5N6W5H8"/>
<feature type="transmembrane region" description="Helical" evidence="1">
    <location>
        <begin position="31"/>
        <end position="50"/>
    </location>
</feature>
<dbReference type="EMBL" id="ML738302">
    <property type="protein sequence ID" value="KAE8317442.1"/>
    <property type="molecule type" value="Genomic_DNA"/>
</dbReference>
<dbReference type="Proteomes" id="UP000325433">
    <property type="component" value="Unassembled WGS sequence"/>
</dbReference>
<name>A0A5N6W5H8_9EURO</name>